<sequence>MRLIAIFFVLVLGFSSCKKGGSGAEDVDPREQYVGIYDIDYSSKTIIGSIDFNEDSGKGTVTVSKGDAANEIKLAIAFPGVSSTEVAKLSGTKFTLNRTRDQLALGNKSYDAEFTGSGLFEGKNMTITSVTKMNQNGTVVQWTRAYKGSKR</sequence>
<evidence type="ECO:0000313" key="1">
    <source>
        <dbReference type="EMBL" id="MRS63730.1"/>
    </source>
</evidence>
<comment type="caution">
    <text evidence="1">The sequence shown here is derived from an EMBL/GenBank/DDBJ whole genome shotgun (WGS) entry which is preliminary data.</text>
</comment>
<dbReference type="PROSITE" id="PS51257">
    <property type="entry name" value="PROKAR_LIPOPROTEIN"/>
    <property type="match status" value="1"/>
</dbReference>
<gene>
    <name evidence="1" type="ORF">GJJ30_20700</name>
</gene>
<accession>A0A7K0EPH2</accession>
<dbReference type="RefSeq" id="WP_154177101.1">
    <property type="nucleotide sequence ID" value="NZ_WJXZ01000013.1"/>
</dbReference>
<evidence type="ECO:0008006" key="3">
    <source>
        <dbReference type="Google" id="ProtNLM"/>
    </source>
</evidence>
<name>A0A7K0EPH2_9BACT</name>
<keyword evidence="2" id="KW-1185">Reference proteome</keyword>
<protein>
    <recommendedName>
        <fullName evidence="3">Lipocalin-like domain-containing protein</fullName>
    </recommendedName>
</protein>
<dbReference type="AlphaFoldDB" id="A0A7K0EPH2"/>
<proteinExistence type="predicted"/>
<dbReference type="Proteomes" id="UP000441754">
    <property type="component" value="Unassembled WGS sequence"/>
</dbReference>
<evidence type="ECO:0000313" key="2">
    <source>
        <dbReference type="Proteomes" id="UP000441754"/>
    </source>
</evidence>
<reference evidence="1 2" key="1">
    <citation type="journal article" date="2018" name="Antonie Van Leeuwenhoek">
        <title>Larkinella terrae sp. nov., isolated from soil on Jeju Island, South Korea.</title>
        <authorList>
            <person name="Ten L.N."/>
            <person name="Jeon J."/>
            <person name="Park S.J."/>
            <person name="Park S."/>
            <person name="Lee S.Y."/>
            <person name="Kim M.K."/>
            <person name="Jung H.Y."/>
        </authorList>
    </citation>
    <scope>NUCLEOTIDE SEQUENCE [LARGE SCALE GENOMIC DNA]</scope>
    <source>
        <strain evidence="1 2">KCTC 52001</strain>
    </source>
</reference>
<dbReference type="EMBL" id="WJXZ01000013">
    <property type="protein sequence ID" value="MRS63730.1"/>
    <property type="molecule type" value="Genomic_DNA"/>
</dbReference>
<dbReference type="OrthoDB" id="954269at2"/>
<organism evidence="1 2">
    <name type="scientific">Larkinella terrae</name>
    <dbReference type="NCBI Taxonomy" id="2025311"/>
    <lineage>
        <taxon>Bacteria</taxon>
        <taxon>Pseudomonadati</taxon>
        <taxon>Bacteroidota</taxon>
        <taxon>Cytophagia</taxon>
        <taxon>Cytophagales</taxon>
        <taxon>Spirosomataceae</taxon>
        <taxon>Larkinella</taxon>
    </lineage>
</organism>